<dbReference type="PANTHER" id="PTHR13563:SF13">
    <property type="entry name" value="TRNA METHYLTRANSFERASE 10 HOMOLOG A"/>
    <property type="match status" value="1"/>
</dbReference>
<dbReference type="OrthoDB" id="278300at2759"/>
<sequence>MIKQVWDSALVATMVTLWGHRNLIFHEDKTTNFNLCTGTIRRMIRAAAVLLIVKINCDGSALGNPWPAGISSTFRVASGDFLLVMWRKIGVNTNYMAKCLAIVESLEIAVQRNQVLTVNQVVEILLRFLETRDWKTSFFQVIPQIKRCEAEVEVQDTEDADIEPKKKCTKRSSYAETEVQETEGSDV</sequence>
<name>A0A835GYU1_9MAGN</name>
<comment type="caution">
    <text evidence="2">The sequence shown here is derived from an EMBL/GenBank/DDBJ whole genome shotgun (WGS) entry which is preliminary data.</text>
</comment>
<dbReference type="GO" id="GO:0000049">
    <property type="term" value="F:tRNA binding"/>
    <property type="evidence" value="ECO:0007669"/>
    <property type="project" value="TreeGrafter"/>
</dbReference>
<feature type="region of interest" description="Disordered" evidence="1">
    <location>
        <begin position="159"/>
        <end position="187"/>
    </location>
</feature>
<protein>
    <recommendedName>
        <fullName evidence="4">SAM-dependent MTase TRM10-type domain-containing protein</fullName>
    </recommendedName>
</protein>
<evidence type="ECO:0000256" key="1">
    <source>
        <dbReference type="SAM" id="MobiDB-lite"/>
    </source>
</evidence>
<dbReference type="Gene3D" id="3.40.1280.30">
    <property type="match status" value="1"/>
</dbReference>
<dbReference type="GO" id="GO:0002939">
    <property type="term" value="P:tRNA N1-guanine methylation"/>
    <property type="evidence" value="ECO:0007669"/>
    <property type="project" value="TreeGrafter"/>
</dbReference>
<dbReference type="InterPro" id="IPR038459">
    <property type="entry name" value="MT_TRM10-typ_sf"/>
</dbReference>
<dbReference type="Proteomes" id="UP000631114">
    <property type="component" value="Unassembled WGS sequence"/>
</dbReference>
<evidence type="ECO:0000313" key="3">
    <source>
        <dbReference type="Proteomes" id="UP000631114"/>
    </source>
</evidence>
<dbReference type="PANTHER" id="PTHR13563">
    <property type="entry name" value="TRNA (GUANINE-9-) METHYLTRANSFERASE"/>
    <property type="match status" value="1"/>
</dbReference>
<gene>
    <name evidence="2" type="ORF">IFM89_022651</name>
</gene>
<dbReference type="EMBL" id="JADFTS010000009">
    <property type="protein sequence ID" value="KAF9589324.1"/>
    <property type="molecule type" value="Genomic_DNA"/>
</dbReference>
<dbReference type="GO" id="GO:0005634">
    <property type="term" value="C:nucleus"/>
    <property type="evidence" value="ECO:0007669"/>
    <property type="project" value="TreeGrafter"/>
</dbReference>
<keyword evidence="3" id="KW-1185">Reference proteome</keyword>
<organism evidence="2 3">
    <name type="scientific">Coptis chinensis</name>
    <dbReference type="NCBI Taxonomy" id="261450"/>
    <lineage>
        <taxon>Eukaryota</taxon>
        <taxon>Viridiplantae</taxon>
        <taxon>Streptophyta</taxon>
        <taxon>Embryophyta</taxon>
        <taxon>Tracheophyta</taxon>
        <taxon>Spermatophyta</taxon>
        <taxon>Magnoliopsida</taxon>
        <taxon>Ranunculales</taxon>
        <taxon>Ranunculaceae</taxon>
        <taxon>Coptidoideae</taxon>
        <taxon>Coptis</taxon>
    </lineage>
</organism>
<reference evidence="2 3" key="1">
    <citation type="submission" date="2020-10" db="EMBL/GenBank/DDBJ databases">
        <title>The Coptis chinensis genome and diversification of protoberbering-type alkaloids.</title>
        <authorList>
            <person name="Wang B."/>
            <person name="Shu S."/>
            <person name="Song C."/>
            <person name="Liu Y."/>
        </authorList>
    </citation>
    <scope>NUCLEOTIDE SEQUENCE [LARGE SCALE GENOMIC DNA]</scope>
    <source>
        <strain evidence="2">HL-2020</strain>
        <tissue evidence="2">Leaf</tissue>
    </source>
</reference>
<evidence type="ECO:0008006" key="4">
    <source>
        <dbReference type="Google" id="ProtNLM"/>
    </source>
</evidence>
<proteinExistence type="predicted"/>
<dbReference type="SUPFAM" id="SSF53098">
    <property type="entry name" value="Ribonuclease H-like"/>
    <property type="match status" value="1"/>
</dbReference>
<dbReference type="InterPro" id="IPR007356">
    <property type="entry name" value="tRNA_m1G_MeTrfase_euk"/>
</dbReference>
<evidence type="ECO:0000313" key="2">
    <source>
        <dbReference type="EMBL" id="KAF9589324.1"/>
    </source>
</evidence>
<feature type="compositionally biased region" description="Acidic residues" evidence="1">
    <location>
        <begin position="178"/>
        <end position="187"/>
    </location>
</feature>
<dbReference type="InterPro" id="IPR012337">
    <property type="entry name" value="RNaseH-like_sf"/>
</dbReference>
<accession>A0A835GYU1</accession>
<dbReference type="AlphaFoldDB" id="A0A835GYU1"/>